<proteinExistence type="predicted"/>
<evidence type="ECO:0000313" key="1">
    <source>
        <dbReference type="EMBL" id="KAI4467445.1"/>
    </source>
</evidence>
<organism evidence="1 2">
    <name type="scientific">Holotrichia oblita</name>
    <name type="common">Chafer beetle</name>
    <dbReference type="NCBI Taxonomy" id="644536"/>
    <lineage>
        <taxon>Eukaryota</taxon>
        <taxon>Metazoa</taxon>
        <taxon>Ecdysozoa</taxon>
        <taxon>Arthropoda</taxon>
        <taxon>Hexapoda</taxon>
        <taxon>Insecta</taxon>
        <taxon>Pterygota</taxon>
        <taxon>Neoptera</taxon>
        <taxon>Endopterygota</taxon>
        <taxon>Coleoptera</taxon>
        <taxon>Polyphaga</taxon>
        <taxon>Scarabaeiformia</taxon>
        <taxon>Scarabaeidae</taxon>
        <taxon>Melolonthinae</taxon>
        <taxon>Holotrichia</taxon>
    </lineage>
</organism>
<name>A0ACB9TKY5_HOLOL</name>
<comment type="caution">
    <text evidence="1">The sequence shown here is derived from an EMBL/GenBank/DDBJ whole genome shotgun (WGS) entry which is preliminary data.</text>
</comment>
<accession>A0ACB9TKY5</accession>
<evidence type="ECO:0000313" key="2">
    <source>
        <dbReference type="Proteomes" id="UP001056778"/>
    </source>
</evidence>
<protein>
    <submittedName>
        <fullName evidence="1">Uncharacterized protein</fullName>
    </submittedName>
</protein>
<reference evidence="1" key="1">
    <citation type="submission" date="2022-04" db="EMBL/GenBank/DDBJ databases">
        <title>Chromosome-scale genome assembly of Holotrichia oblita Faldermann.</title>
        <authorList>
            <person name="Rongchong L."/>
        </authorList>
    </citation>
    <scope>NUCLEOTIDE SEQUENCE</scope>
    <source>
        <strain evidence="1">81SQS9</strain>
    </source>
</reference>
<sequence length="759" mass="88603">MDNNPGISIFQTSGLNIQNPSQNQEEDEDLEEQKRRQEEIHNFLTTAMDEFNYDEQSTINSSENVSVDDAYSNQSAAMQRYKNSNLDDQLKVLYDIRVKEVKSLTEQLDQLKTEIQKQKEVNGKTAILLEAEKDRARISSQQAQALLINKTEEISKLRNEIETLRNTIISLETTVKAVNDEYTLTKQSNKELLEQLSLMHNGLTTNTISDRQLQEQHHAEVSQLHHLLDSAHMKLHRKEKEFKEVEQKLKETLNDKDTLMSEKAGAINQLTQNLENALQRCQEFSEIIEKISEENKTLKLSTTTNDLTESIKSMGLSEKTEIVKVLQRELEKSRDLQHKQQIELESLRETCDKLTKNCDQFEINDDRSKNELEMWKKKYVALDTEFAKSNDDIKTLKLQLEDNRQNLNTVCKTHEIKIKLLEEALKNYENKENQDNSVQVSIITDNLNTEIVIEENKKLKNKIDSLNSEIQLLNKKVTDSEIHLSQMKLKMSLEKERETLIKCLQEKAAKFEEIIKQKQIKPNCVSAGVNTDQVIIPDMVDQSNLLKTKYETDLVQKEIEIRTEVKRDFDIKLEKIQKDLSKKMYQLQEKNCENCKDLLNNLKELKIAIDTKDNEIGVLKQQMKNDREAVATLLEEWSGRFVRMENEKKELYTECTNLQESCDQLILKLRTKEAGDSKVYELIKKECEETIKTWNKNILHNLNRYTLAQKANIKQSNQRIEQCCNNTDMEIRAIEAQYLSKKQLLEQDVMQKKSLKYRT</sequence>
<dbReference type="Proteomes" id="UP001056778">
    <property type="component" value="Chromosome 2"/>
</dbReference>
<keyword evidence="2" id="KW-1185">Reference proteome</keyword>
<gene>
    <name evidence="1" type="ORF">MML48_2g00012335</name>
</gene>
<dbReference type="EMBL" id="CM043016">
    <property type="protein sequence ID" value="KAI4467445.1"/>
    <property type="molecule type" value="Genomic_DNA"/>
</dbReference>